<dbReference type="CDD" id="cd03886">
    <property type="entry name" value="M20_Acy1"/>
    <property type="match status" value="1"/>
</dbReference>
<feature type="domain" description="Peptidase M20 dimerisation" evidence="3">
    <location>
        <begin position="197"/>
        <end position="284"/>
    </location>
</feature>
<name>A0A839QE41_9MICC</name>
<feature type="binding site" evidence="2">
    <location>
        <position position="374"/>
    </location>
    <ligand>
        <name>Mn(2+)</name>
        <dbReference type="ChEBI" id="CHEBI:29035"/>
        <label>2</label>
    </ligand>
</feature>
<dbReference type="GO" id="GO:0050118">
    <property type="term" value="F:N-acetyldiaminopimelate deacetylase activity"/>
    <property type="evidence" value="ECO:0007669"/>
    <property type="project" value="UniProtKB-ARBA"/>
</dbReference>
<feature type="binding site" evidence="2">
    <location>
        <position position="145"/>
    </location>
    <ligand>
        <name>Mn(2+)</name>
        <dbReference type="ChEBI" id="CHEBI:29035"/>
        <label>2</label>
    </ligand>
</feature>
<dbReference type="InterPro" id="IPR017439">
    <property type="entry name" value="Amidohydrolase"/>
</dbReference>
<evidence type="ECO:0000256" key="1">
    <source>
        <dbReference type="ARBA" id="ARBA00022801"/>
    </source>
</evidence>
<dbReference type="Gene3D" id="3.40.630.10">
    <property type="entry name" value="Zn peptidases"/>
    <property type="match status" value="1"/>
</dbReference>
<evidence type="ECO:0000259" key="3">
    <source>
        <dbReference type="Pfam" id="PF07687"/>
    </source>
</evidence>
<feature type="binding site" evidence="2">
    <location>
        <position position="173"/>
    </location>
    <ligand>
        <name>Mn(2+)</name>
        <dbReference type="ChEBI" id="CHEBI:29035"/>
        <label>1</label>
    </ligand>
</feature>
<dbReference type="Proteomes" id="UP000523000">
    <property type="component" value="Unassembled WGS sequence"/>
</dbReference>
<dbReference type="NCBIfam" id="TIGR01891">
    <property type="entry name" value="amidohydrolases"/>
    <property type="match status" value="1"/>
</dbReference>
<dbReference type="SUPFAM" id="SSF53187">
    <property type="entry name" value="Zn-dependent exopeptidases"/>
    <property type="match status" value="1"/>
</dbReference>
<dbReference type="GO" id="GO:0047980">
    <property type="term" value="F:hippurate hydrolase activity"/>
    <property type="evidence" value="ECO:0007669"/>
    <property type="project" value="UniProtKB-EC"/>
</dbReference>
<protein>
    <submittedName>
        <fullName evidence="4">Hippurate hydrolase</fullName>
        <ecNumber evidence="4">3.5.1.32</ecNumber>
    </submittedName>
</protein>
<dbReference type="InterPro" id="IPR011650">
    <property type="entry name" value="Peptidase_M20_dimer"/>
</dbReference>
<dbReference type="Pfam" id="PF01546">
    <property type="entry name" value="Peptidase_M20"/>
    <property type="match status" value="1"/>
</dbReference>
<dbReference type="PANTHER" id="PTHR11014:SF63">
    <property type="entry name" value="METALLOPEPTIDASE, PUTATIVE (AFU_ORTHOLOGUE AFUA_6G09600)-RELATED"/>
    <property type="match status" value="1"/>
</dbReference>
<dbReference type="Pfam" id="PF07687">
    <property type="entry name" value="M20_dimer"/>
    <property type="match status" value="1"/>
</dbReference>
<gene>
    <name evidence="4" type="ORF">E9229_000699</name>
</gene>
<evidence type="ECO:0000313" key="4">
    <source>
        <dbReference type="EMBL" id="MBB2994508.1"/>
    </source>
</evidence>
<dbReference type="PIRSF" id="PIRSF005962">
    <property type="entry name" value="Pept_M20D_amidohydro"/>
    <property type="match status" value="1"/>
</dbReference>
<reference evidence="4 5" key="1">
    <citation type="submission" date="2020-08" db="EMBL/GenBank/DDBJ databases">
        <title>Sequencing the genomes of 1000 actinobacteria strains.</title>
        <authorList>
            <person name="Klenk H.-P."/>
        </authorList>
    </citation>
    <scope>NUCLEOTIDE SEQUENCE [LARGE SCALE GENOMIC DNA]</scope>
    <source>
        <strain evidence="4 5">DSM 22826</strain>
    </source>
</reference>
<comment type="caution">
    <text evidence="4">The sequence shown here is derived from an EMBL/GenBank/DDBJ whole genome shotgun (WGS) entry which is preliminary data.</text>
</comment>
<dbReference type="EMBL" id="JACHVS010000001">
    <property type="protein sequence ID" value="MBB2994508.1"/>
    <property type="molecule type" value="Genomic_DNA"/>
</dbReference>
<sequence length="406" mass="43445">MTTTTILQDAHELHGDLTRLRHTLHQAPELGLDLPRTQETVLTELADLPLEVTLGKGCTSIGAVLRGTATEPSVNRPVVLLRADMDALPVQEATGVEFSSRIDGRMHACGHDLHTSMLAGAARLLADRRHLLDGDVVFMFQPAEELLAGAPMMIEEGILDLAGRRVDSAYGLHVFSSGGATGQFMTRQGIMMSAADGLYVTVLGRGGHGSAPHRAKDPVPVMAEMITALQSMVTRQFDAHDPVVVAVGMVKAGEAINVIPDTAEFGASIRMYSDASREKMMVAVPRLLKGIASAHGLEVDVDYRVGGRVLVNDQENTTFVQEQIIELFGEDRHLAIANPLGGSEDFADVLAQVPGSFINLDATPLAGDQGEYNHSPRAVFDDSVLTSGTALYTHLAFSRIGELAAR</sequence>
<dbReference type="GO" id="GO:0019877">
    <property type="term" value="P:diaminopimelate biosynthetic process"/>
    <property type="evidence" value="ECO:0007669"/>
    <property type="project" value="UniProtKB-ARBA"/>
</dbReference>
<comment type="cofactor">
    <cofactor evidence="2">
        <name>Mn(2+)</name>
        <dbReference type="ChEBI" id="CHEBI:29035"/>
    </cofactor>
    <text evidence="2">The Mn(2+) ion enhances activity.</text>
</comment>
<evidence type="ECO:0000313" key="5">
    <source>
        <dbReference type="Proteomes" id="UP000523000"/>
    </source>
</evidence>
<dbReference type="EC" id="3.5.1.32" evidence="4"/>
<dbReference type="InterPro" id="IPR002933">
    <property type="entry name" value="Peptidase_M20"/>
</dbReference>
<proteinExistence type="predicted"/>
<dbReference type="SUPFAM" id="SSF55031">
    <property type="entry name" value="Bacterial exopeptidase dimerisation domain"/>
    <property type="match status" value="1"/>
</dbReference>
<accession>A0A839QE41</accession>
<keyword evidence="2" id="KW-0464">Manganese</keyword>
<dbReference type="InterPro" id="IPR036264">
    <property type="entry name" value="Bact_exopeptidase_dim_dom"/>
</dbReference>
<organism evidence="4 5">
    <name type="scientific">Paeniglutamicibacter cryotolerans</name>
    <dbReference type="NCBI Taxonomy" id="670079"/>
    <lineage>
        <taxon>Bacteria</taxon>
        <taxon>Bacillati</taxon>
        <taxon>Actinomycetota</taxon>
        <taxon>Actinomycetes</taxon>
        <taxon>Micrococcales</taxon>
        <taxon>Micrococcaceae</taxon>
        <taxon>Paeniglutamicibacter</taxon>
    </lineage>
</organism>
<dbReference type="Gene3D" id="3.30.70.360">
    <property type="match status" value="1"/>
</dbReference>
<dbReference type="PANTHER" id="PTHR11014">
    <property type="entry name" value="PEPTIDASE M20 FAMILY MEMBER"/>
    <property type="match status" value="1"/>
</dbReference>
<keyword evidence="2" id="KW-0479">Metal-binding</keyword>
<feature type="binding site" evidence="2">
    <location>
        <position position="111"/>
    </location>
    <ligand>
        <name>Mn(2+)</name>
        <dbReference type="ChEBI" id="CHEBI:29035"/>
        <label>2</label>
    </ligand>
</feature>
<dbReference type="AlphaFoldDB" id="A0A839QE41"/>
<feature type="binding site" evidence="2">
    <location>
        <position position="109"/>
    </location>
    <ligand>
        <name>Mn(2+)</name>
        <dbReference type="ChEBI" id="CHEBI:29035"/>
        <label>2</label>
    </ligand>
</feature>
<keyword evidence="1 4" id="KW-0378">Hydrolase</keyword>
<dbReference type="GO" id="GO:0046872">
    <property type="term" value="F:metal ion binding"/>
    <property type="evidence" value="ECO:0007669"/>
    <property type="project" value="UniProtKB-KW"/>
</dbReference>
<keyword evidence="5" id="KW-1185">Reference proteome</keyword>
<evidence type="ECO:0000256" key="2">
    <source>
        <dbReference type="PIRSR" id="PIRSR005962-1"/>
    </source>
</evidence>
<dbReference type="RefSeq" id="WP_183509883.1">
    <property type="nucleotide sequence ID" value="NZ_BAABGK010000017.1"/>
</dbReference>
<dbReference type="FunFam" id="3.30.70.360:FF:000001">
    <property type="entry name" value="N-acetyldiaminopimelate deacetylase"/>
    <property type="match status" value="1"/>
</dbReference>